<dbReference type="RefSeq" id="WP_154358475.1">
    <property type="nucleotide sequence ID" value="NZ_WKJL01000010.1"/>
</dbReference>
<name>A0A844DD50_9BURK</name>
<dbReference type="EMBL" id="WKJL01000010">
    <property type="protein sequence ID" value="MRW85414.1"/>
    <property type="molecule type" value="Genomic_DNA"/>
</dbReference>
<comment type="caution">
    <text evidence="4">The sequence shown here is derived from an EMBL/GenBank/DDBJ whole genome shotgun (WGS) entry which is preliminary data.</text>
</comment>
<protein>
    <submittedName>
        <fullName evidence="4">Tape measure protein</fullName>
    </submittedName>
</protein>
<feature type="coiled-coil region" evidence="1">
    <location>
        <begin position="1523"/>
        <end position="1554"/>
    </location>
</feature>
<evidence type="ECO:0000259" key="2">
    <source>
        <dbReference type="Pfam" id="PF13946"/>
    </source>
</evidence>
<evidence type="ECO:0000256" key="1">
    <source>
        <dbReference type="SAM" id="Coils"/>
    </source>
</evidence>
<feature type="domain" description="DUF4214" evidence="2">
    <location>
        <begin position="1797"/>
        <end position="1845"/>
    </location>
</feature>
<proteinExistence type="predicted"/>
<dbReference type="InterPro" id="IPR013491">
    <property type="entry name" value="Tape_meas_N"/>
</dbReference>
<keyword evidence="1" id="KW-0175">Coiled coil</keyword>
<evidence type="ECO:0000313" key="4">
    <source>
        <dbReference type="EMBL" id="MRW85414.1"/>
    </source>
</evidence>
<reference evidence="4 5" key="1">
    <citation type="submission" date="2019-11" db="EMBL/GenBank/DDBJ databases">
        <title>Novel species isolated from a subtropical stream in China.</title>
        <authorList>
            <person name="Lu H."/>
        </authorList>
    </citation>
    <scope>NUCLEOTIDE SEQUENCE [LARGE SCALE GENOMIC DNA]</scope>
    <source>
        <strain evidence="4 5">FT26W</strain>
    </source>
</reference>
<organism evidence="4 5">
    <name type="scientific">Duganella aquatilis</name>
    <dbReference type="NCBI Taxonomy" id="2666082"/>
    <lineage>
        <taxon>Bacteria</taxon>
        <taxon>Pseudomonadati</taxon>
        <taxon>Pseudomonadota</taxon>
        <taxon>Betaproteobacteria</taxon>
        <taxon>Burkholderiales</taxon>
        <taxon>Oxalobacteraceae</taxon>
        <taxon>Telluria group</taxon>
        <taxon>Duganella</taxon>
    </lineage>
</organism>
<dbReference type="Proteomes" id="UP000439986">
    <property type="component" value="Unassembled WGS sequence"/>
</dbReference>
<feature type="domain" description="Tape measure protein N-terminal" evidence="3">
    <location>
        <begin position="57"/>
        <end position="241"/>
    </location>
</feature>
<dbReference type="NCBIfam" id="TIGR02675">
    <property type="entry name" value="tape_meas_nterm"/>
    <property type="match status" value="1"/>
</dbReference>
<evidence type="ECO:0000313" key="5">
    <source>
        <dbReference type="Proteomes" id="UP000439986"/>
    </source>
</evidence>
<evidence type="ECO:0000259" key="3">
    <source>
        <dbReference type="Pfam" id="PF20155"/>
    </source>
</evidence>
<sequence>MIVGDMEIRLRADIARLQRDMNQARQVVGDTAAGIGRAADQMKAALAAIGLGAGLAQIIQMSDEYTKFTAQLRLATLSQREYAQALADVKRISTDAQSSMAGAGTLYARIANGTRDLGVSQKQVADITETVSLALKVSGATAEESASAMLQLSQSFASGTLRGEEFNAVNEAAPRLMKALADGMGVPVGALKDMASNGLITSKIMADVLPQALEKLRTESAQIQTISGAMQVLKDRFMEFTAVQAQTNGMVSLLTAGIGVLANNLTLVTGVVSTLAAVNVVNWLTAWVAKTYERITAAYAQVAAENAVRAASLAAIETEVARAAADVAVATATQSAILVAREEVVVRLAQANSNIVAASAAVEAATAAGAQSFALRTLRAATTELAAAEAARTAELSALAVLGQQQARVSAQITAATAAQAASQTALNTASAVGSTAAGVAGRALGLLGGPIGAVVTLLGLAATAWSVWGAKAEQGNQQAAESFDEAQARIIKGLDEQIAKNEKLIQLQSGGMNKDKAEKNLAVLDQLAAASRRLDDINTRSGDFAPDKGKSNDDILFARLKVLRDIDELGAKMQKRDATADAAAAVGPAAQALVAVRERLTGVNKQYLDDLKALQTARESNAIGEKEYVGLVAALATETYKKSEAGKDSIAGMKKEETAYESLISSIRSKISENQAELNTGKDATESEKTAIKITEELASGKLKLSAAHKDVLASALAQQAASEQALKAQTAQGDVTKFIAASTTARSEAAKALDVEYAAYGKTTDARDMEMVAVKSQADTQKKLDDLQVAKLPITDQIIAQLKSEEAARTLVGQATLGQTKALQYAASLKADNERFAAESIADPKARADALLAIDDRTWKERIKLAGDGTEAQRILQAEYGTWYANQQKRLTSEVDVTRATELLKIMEAVDDAARQAAQGMADSFGAVGKAVGDLTTALTGYQRAQATIAAQLAASLQDAKGDPTKVARAQAVAAQQSAQAQIKSYGDMASAAKGFFSENSKGYKILETTERAFRAYEMAMALESMVKKIFFKEGEVAANVALNATKLTGEATTSAASTSLAATEASAWGVTAVVKALASLPFPANLAAGAATLAAVIAIGAKLVGGLGGGSGGGQSAADVQKAQGTGSVFGDSSAKSDSIRRSIEQLTANSSDMLPINQGMLTALQNIESSMTGLTNLVVRTTGLTDGANMGIQTGTIATGGVVALAGSAQVGSMIGGALAGPLGVWIGGAIGGAVSKLWGKTTQNIVDSGLQYGGSVRSLQQGQGFDQYASIDTTKSSFFGLSKSTSNRVEVQGLNDELSKQFGLIFTNLDKSLQAAATAMGGSAGDVTKVLDNLTLESTKVSLKGLTGTALTDALNSVISKSMDEIAEAAFPQLDQFRQVGEGYAETVMRIAGDYAKLDAILAASSTTFGATGMASIAARERLIELAGGIDQLASQSNSFTSNFLSKAEQLAPVQKYVTDQLAAMGLQSLDTRDKFKDYVLGLANSGALATEAGAQQYAALLALADAFAKTHAATVDLTKSEQEIADERTDLQNKLDELTMTEAQLAEKARAAIDAHNLALYDQVVAAQAAKDATKALLGDVDTAYSNLQAVVGTKKDALNAIYQSASDGLQASIDSVTASVTKLQSLSDSLHSTLDSMTIPGQEMSDRAAAQAQIEAALVIAKAGGPLPDADSLKNALATVSKDASGQFASYTDYMRDLYRTKNSVGALSGLTDTQLSAEQQTLKTLQAQKAALDAAHKAELAALDATLDQAKTQTDLLHGIYSSLMTLPQALAALGGAVSQASANPGVSKDTVTALYEGLLGRAPEAAGLAFWQLQFSNGASIDAIKSAIMSSSEYQSLHPPGFASGGFHAGGLRVVGENGPEIEATGPSRIWNASQMRDAMSGGSNADLVAELRALRSEMAEMRATSARTAASSEESTKLFKRVIRNDKLYTEATPA</sequence>
<dbReference type="Pfam" id="PF13946">
    <property type="entry name" value="DUF4214"/>
    <property type="match status" value="1"/>
</dbReference>
<keyword evidence="5" id="KW-1185">Reference proteome</keyword>
<gene>
    <name evidence="4" type="ORF">GJ698_15115</name>
</gene>
<dbReference type="Pfam" id="PF20155">
    <property type="entry name" value="TMP_3"/>
    <property type="match status" value="1"/>
</dbReference>
<accession>A0A844DD50</accession>
<dbReference type="InterPro" id="IPR025282">
    <property type="entry name" value="DUF4214"/>
</dbReference>